<protein>
    <submittedName>
        <fullName evidence="1">Uncharacterized protein</fullName>
    </submittedName>
</protein>
<comment type="caution">
    <text evidence="1">The sequence shown here is derived from an EMBL/GenBank/DDBJ whole genome shotgun (WGS) entry which is preliminary data.</text>
</comment>
<dbReference type="Proteomes" id="UP000268007">
    <property type="component" value="Unassembled WGS sequence"/>
</dbReference>
<evidence type="ECO:0000313" key="1">
    <source>
        <dbReference type="EMBL" id="RKR81851.1"/>
    </source>
</evidence>
<dbReference type="AlphaFoldDB" id="A0A495IZP0"/>
<keyword evidence="2" id="KW-1185">Reference proteome</keyword>
<gene>
    <name evidence="1" type="ORF">BDD43_2012</name>
</gene>
<evidence type="ECO:0000313" key="2">
    <source>
        <dbReference type="Proteomes" id="UP000268007"/>
    </source>
</evidence>
<reference evidence="1 2" key="1">
    <citation type="submission" date="2018-10" db="EMBL/GenBank/DDBJ databases">
        <title>Genomic Encyclopedia of Archaeal and Bacterial Type Strains, Phase II (KMG-II): from individual species to whole genera.</title>
        <authorList>
            <person name="Goeker M."/>
        </authorList>
    </citation>
    <scope>NUCLEOTIDE SEQUENCE [LARGE SCALE GENOMIC DNA]</scope>
    <source>
        <strain evidence="1 2">DSM 18602</strain>
    </source>
</reference>
<organism evidence="1 2">
    <name type="scientific">Mucilaginibacter gracilis</name>
    <dbReference type="NCBI Taxonomy" id="423350"/>
    <lineage>
        <taxon>Bacteria</taxon>
        <taxon>Pseudomonadati</taxon>
        <taxon>Bacteroidota</taxon>
        <taxon>Sphingobacteriia</taxon>
        <taxon>Sphingobacteriales</taxon>
        <taxon>Sphingobacteriaceae</taxon>
        <taxon>Mucilaginibacter</taxon>
    </lineage>
</organism>
<sequence>MFPEGASSAAPSFLVVTSKEVSVDGNTSLLHPKWGLRDLQNPAGNWFGTKHFIIGLRALSEQVLFLFELPLFFLHR</sequence>
<name>A0A495IZP0_9SPHI</name>
<accession>A0A495IZP0</accession>
<proteinExistence type="predicted"/>
<dbReference type="EMBL" id="RBKU01000001">
    <property type="protein sequence ID" value="RKR81851.1"/>
    <property type="molecule type" value="Genomic_DNA"/>
</dbReference>